<feature type="transmembrane region" description="Helical" evidence="8">
    <location>
        <begin position="131"/>
        <end position="151"/>
    </location>
</feature>
<feature type="transmembrane region" description="Helical" evidence="8">
    <location>
        <begin position="203"/>
        <end position="223"/>
    </location>
</feature>
<evidence type="ECO:0000256" key="2">
    <source>
        <dbReference type="ARBA" id="ARBA00007935"/>
    </source>
</evidence>
<sequence>MLFPSKQQRYYKLTLTISMALTLLSIPAAIICGTIDISVSDIYQVIVTAVNPDNIASTEISSAIHNIIWQLRIPRALMACITGAGLAIAGLTLQSVTRNSLADPHLLGISSGAVLGAVIVTLHTGDIFGPLTLPFSAFCGSLLAIIVITLIMHSHKMYSASQLLMCGVALSFVLMSAANLALYMGDNRASHQVIFWMLGGLGLARWSHLLLPFIICLGGYAFLRLHARYLNAMLIGDETALSLGISFKRLRLKLFLISALITSILVANTGAIGFIGLMIPHIARFIVGGDLRRLLPISAIFGALFLLWVDVLSRTLLAPMELPIGIITGFIGGLFFIGLLIRSNH</sequence>
<comment type="subcellular location">
    <subcellularLocation>
        <location evidence="1">Cell membrane</location>
        <topology evidence="1">Multi-pass membrane protein</topology>
    </subcellularLocation>
</comment>
<evidence type="ECO:0000256" key="5">
    <source>
        <dbReference type="ARBA" id="ARBA00022692"/>
    </source>
</evidence>
<keyword evidence="5 8" id="KW-0812">Transmembrane</keyword>
<dbReference type="EMBL" id="RKHR01000003">
    <property type="protein sequence ID" value="ROS05104.1"/>
    <property type="molecule type" value="Genomic_DNA"/>
</dbReference>
<dbReference type="SUPFAM" id="SSF81345">
    <property type="entry name" value="ABC transporter involved in vitamin B12 uptake, BtuC"/>
    <property type="match status" value="1"/>
</dbReference>
<keyword evidence="6 8" id="KW-1133">Transmembrane helix</keyword>
<comment type="similarity">
    <text evidence="2">Belongs to the binding-protein-dependent transport system permease family. FecCD subfamily.</text>
</comment>
<evidence type="ECO:0000256" key="8">
    <source>
        <dbReference type="SAM" id="Phobius"/>
    </source>
</evidence>
<feature type="transmembrane region" description="Helical" evidence="8">
    <location>
        <begin position="254"/>
        <end position="282"/>
    </location>
</feature>
<feature type="transmembrane region" description="Helical" evidence="8">
    <location>
        <begin position="76"/>
        <end position="93"/>
    </location>
</feature>
<feature type="transmembrane region" description="Helical" evidence="8">
    <location>
        <begin position="324"/>
        <end position="341"/>
    </location>
</feature>
<dbReference type="CDD" id="cd06550">
    <property type="entry name" value="TM_ABC_iron-siderophores_like"/>
    <property type="match status" value="1"/>
</dbReference>
<evidence type="ECO:0000256" key="1">
    <source>
        <dbReference type="ARBA" id="ARBA00004651"/>
    </source>
</evidence>
<evidence type="ECO:0000313" key="9">
    <source>
        <dbReference type="EMBL" id="ROS05104.1"/>
    </source>
</evidence>
<accession>A0A3N2DZ61</accession>
<dbReference type="AlphaFoldDB" id="A0A3N2DZ61"/>
<dbReference type="GO" id="GO:0022857">
    <property type="term" value="F:transmembrane transporter activity"/>
    <property type="evidence" value="ECO:0007669"/>
    <property type="project" value="InterPro"/>
</dbReference>
<evidence type="ECO:0000256" key="7">
    <source>
        <dbReference type="ARBA" id="ARBA00023136"/>
    </source>
</evidence>
<dbReference type="Proteomes" id="UP000275394">
    <property type="component" value="Unassembled WGS sequence"/>
</dbReference>
<dbReference type="RefSeq" id="WP_211333539.1">
    <property type="nucleotide sequence ID" value="NZ_RKHR01000003.1"/>
</dbReference>
<feature type="transmembrane region" description="Helical" evidence="8">
    <location>
        <begin position="163"/>
        <end position="183"/>
    </location>
</feature>
<comment type="caution">
    <text evidence="9">The sequence shown here is derived from an EMBL/GenBank/DDBJ whole genome shotgun (WGS) entry which is preliminary data.</text>
</comment>
<dbReference type="Gene3D" id="1.10.3470.10">
    <property type="entry name" value="ABC transporter involved in vitamin B12 uptake, BtuC"/>
    <property type="match status" value="1"/>
</dbReference>
<organism evidence="9 10">
    <name type="scientific">Sinobacterium caligoides</name>
    <dbReference type="NCBI Taxonomy" id="933926"/>
    <lineage>
        <taxon>Bacteria</taxon>
        <taxon>Pseudomonadati</taxon>
        <taxon>Pseudomonadota</taxon>
        <taxon>Gammaproteobacteria</taxon>
        <taxon>Cellvibrionales</taxon>
        <taxon>Spongiibacteraceae</taxon>
        <taxon>Sinobacterium</taxon>
    </lineage>
</organism>
<name>A0A3N2DZ61_9GAMM</name>
<dbReference type="Pfam" id="PF01032">
    <property type="entry name" value="FecCD"/>
    <property type="match status" value="1"/>
</dbReference>
<keyword evidence="7 8" id="KW-0472">Membrane</keyword>
<gene>
    <name evidence="9" type="ORF">EDC56_0629</name>
</gene>
<dbReference type="FunFam" id="1.10.3470.10:FF:000001">
    <property type="entry name" value="Vitamin B12 ABC transporter permease BtuC"/>
    <property type="match status" value="1"/>
</dbReference>
<dbReference type="GO" id="GO:0005886">
    <property type="term" value="C:plasma membrane"/>
    <property type="evidence" value="ECO:0007669"/>
    <property type="project" value="UniProtKB-SubCell"/>
</dbReference>
<dbReference type="PANTHER" id="PTHR30472">
    <property type="entry name" value="FERRIC ENTEROBACTIN TRANSPORT SYSTEM PERMEASE PROTEIN"/>
    <property type="match status" value="1"/>
</dbReference>
<keyword evidence="3" id="KW-0813">Transport</keyword>
<protein>
    <submittedName>
        <fullName evidence="9">Iron complex transport system permease protein</fullName>
    </submittedName>
</protein>
<keyword evidence="4" id="KW-1003">Cell membrane</keyword>
<feature type="transmembrane region" description="Helical" evidence="8">
    <location>
        <begin position="105"/>
        <end position="125"/>
    </location>
</feature>
<evidence type="ECO:0000256" key="3">
    <source>
        <dbReference type="ARBA" id="ARBA00022448"/>
    </source>
</evidence>
<proteinExistence type="inferred from homology"/>
<evidence type="ECO:0000313" key="10">
    <source>
        <dbReference type="Proteomes" id="UP000275394"/>
    </source>
</evidence>
<dbReference type="PANTHER" id="PTHR30472:SF67">
    <property type="entry name" value="PERMEASE OF ABC TRANSPORTER-RELATED"/>
    <property type="match status" value="1"/>
</dbReference>
<keyword evidence="10" id="KW-1185">Reference proteome</keyword>
<evidence type="ECO:0000256" key="6">
    <source>
        <dbReference type="ARBA" id="ARBA00022989"/>
    </source>
</evidence>
<dbReference type="InterPro" id="IPR037294">
    <property type="entry name" value="ABC_BtuC-like"/>
</dbReference>
<feature type="transmembrane region" description="Helical" evidence="8">
    <location>
        <begin position="294"/>
        <end position="312"/>
    </location>
</feature>
<dbReference type="InterPro" id="IPR000522">
    <property type="entry name" value="ABC_transptr_permease_BtuC"/>
</dbReference>
<dbReference type="GO" id="GO:0033214">
    <property type="term" value="P:siderophore-iron import into cell"/>
    <property type="evidence" value="ECO:0007669"/>
    <property type="project" value="TreeGrafter"/>
</dbReference>
<evidence type="ECO:0000256" key="4">
    <source>
        <dbReference type="ARBA" id="ARBA00022475"/>
    </source>
</evidence>
<reference evidence="9 10" key="1">
    <citation type="submission" date="2018-11" db="EMBL/GenBank/DDBJ databases">
        <title>Genomic Encyclopedia of Type Strains, Phase IV (KMG-IV): sequencing the most valuable type-strain genomes for metagenomic binning, comparative biology and taxonomic classification.</title>
        <authorList>
            <person name="Goeker M."/>
        </authorList>
    </citation>
    <scope>NUCLEOTIDE SEQUENCE [LARGE SCALE GENOMIC DNA]</scope>
    <source>
        <strain evidence="9 10">DSM 100316</strain>
    </source>
</reference>